<feature type="compositionally biased region" description="Polar residues" evidence="1">
    <location>
        <begin position="1"/>
        <end position="10"/>
    </location>
</feature>
<sequence length="85" mass="9788">MEVSATSTIVEVSKTWDYGRQEEEEKNEEDEDEEEEDDSWLCIPDVVNSNSGPHSYYPLSLFNLVRDNINALSKHHHITTFLTTA</sequence>
<dbReference type="AlphaFoldDB" id="A0A5B7KIA8"/>
<dbReference type="Proteomes" id="UP000324222">
    <property type="component" value="Unassembled WGS sequence"/>
</dbReference>
<evidence type="ECO:0000313" key="3">
    <source>
        <dbReference type="Proteomes" id="UP000324222"/>
    </source>
</evidence>
<reference evidence="2 3" key="1">
    <citation type="submission" date="2019-05" db="EMBL/GenBank/DDBJ databases">
        <title>Another draft genome of Portunus trituberculatus and its Hox gene families provides insights of decapod evolution.</title>
        <authorList>
            <person name="Jeong J.-H."/>
            <person name="Song I."/>
            <person name="Kim S."/>
            <person name="Choi T."/>
            <person name="Kim D."/>
            <person name="Ryu S."/>
            <person name="Kim W."/>
        </authorList>
    </citation>
    <scope>NUCLEOTIDE SEQUENCE [LARGE SCALE GENOMIC DNA]</scope>
    <source>
        <tissue evidence="2">Muscle</tissue>
    </source>
</reference>
<accession>A0A5B7KIA8</accession>
<feature type="region of interest" description="Disordered" evidence="1">
    <location>
        <begin position="1"/>
        <end position="39"/>
    </location>
</feature>
<comment type="caution">
    <text evidence="2">The sequence shown here is derived from an EMBL/GenBank/DDBJ whole genome shotgun (WGS) entry which is preliminary data.</text>
</comment>
<name>A0A5B7KIA8_PORTR</name>
<dbReference type="EMBL" id="VSRR010151734">
    <property type="protein sequence ID" value="MPD06527.1"/>
    <property type="molecule type" value="Genomic_DNA"/>
</dbReference>
<evidence type="ECO:0000256" key="1">
    <source>
        <dbReference type="SAM" id="MobiDB-lite"/>
    </source>
</evidence>
<gene>
    <name evidence="2" type="ORF">E2C01_102342</name>
</gene>
<evidence type="ECO:0000313" key="2">
    <source>
        <dbReference type="EMBL" id="MPD06527.1"/>
    </source>
</evidence>
<proteinExistence type="predicted"/>
<keyword evidence="3" id="KW-1185">Reference proteome</keyword>
<feature type="compositionally biased region" description="Acidic residues" evidence="1">
    <location>
        <begin position="24"/>
        <end position="39"/>
    </location>
</feature>
<organism evidence="2 3">
    <name type="scientific">Portunus trituberculatus</name>
    <name type="common">Swimming crab</name>
    <name type="synonym">Neptunus trituberculatus</name>
    <dbReference type="NCBI Taxonomy" id="210409"/>
    <lineage>
        <taxon>Eukaryota</taxon>
        <taxon>Metazoa</taxon>
        <taxon>Ecdysozoa</taxon>
        <taxon>Arthropoda</taxon>
        <taxon>Crustacea</taxon>
        <taxon>Multicrustacea</taxon>
        <taxon>Malacostraca</taxon>
        <taxon>Eumalacostraca</taxon>
        <taxon>Eucarida</taxon>
        <taxon>Decapoda</taxon>
        <taxon>Pleocyemata</taxon>
        <taxon>Brachyura</taxon>
        <taxon>Eubrachyura</taxon>
        <taxon>Portunoidea</taxon>
        <taxon>Portunidae</taxon>
        <taxon>Portuninae</taxon>
        <taxon>Portunus</taxon>
    </lineage>
</organism>
<protein>
    <submittedName>
        <fullName evidence="2">Uncharacterized protein</fullName>
    </submittedName>
</protein>